<dbReference type="PANTHER" id="PTHR13325">
    <property type="entry name" value="PROTEASE M50 MEMBRANE-BOUND TRANSCRIPTION FACTOR SITE 2 PROTEASE"/>
    <property type="match status" value="1"/>
</dbReference>
<keyword evidence="2" id="KW-0645">Protease</keyword>
<sequence length="715" mass="78121">MATAFLSQDWYRVADLRLRRHGDVTTARHVYRGEVWHVLQNPQSGKMHRLTDAAHAFFARLDGRRSVQDVWLRCCALFPDRPPSQTEILNLLAQLHAGDLILGDRLPNLTEIDRRTREEDRRTLLAYVKNPLSLRFPLFDPEPFLRWSAPVARLVFSPFGAVVWLVLIGAALAGAILNREALALPGMDQIATAGNLAYLAVAYLVVKALHELGHGYAVKRWGGEVHEFGVMMLVFFPVPYVDASQATFFPGKGPRMIVSAAGILVELAVAAAAFLVWLAADPGPVRTLAYNLTLIGGISTLLFNGNPLLRFDGYFVFADLMESPNLGQRSNQFFWHLVRRVLLRDRDAPPPLVAPREGGLLLVYAVGSFLYRMSVLLFISIYLTLAMPVIGAALALWSLFTVLILPAFKALRYLVADPALDLVRARVLARAALLLVLGFGAVFVLPVPHVTTADAVLDPAEGSLLRVMGSGFVERVLVADGQAIKPGQPVLELSDPFLSLERRLALAERDDARARLGGLPLADRNGRKLWQEQLGFSEARLADLSRREAMLVLRAEVAGRVHVPEAASLPGRFLQQGEVPATVLAPGPSRWRVAIPAADAGPVDAGSRRIELAPRLGRPLVYRARILARAPEVTTALPSFALTTKAGGGLLVDPAAESPISLTPVVNYLLTVEADPAVTLPGGARARVRFVHDPSPIGPRLWRALTQTFLRQFGS</sequence>
<dbReference type="OrthoDB" id="9759690at2"/>
<dbReference type="RefSeq" id="WP_097031502.1">
    <property type="nucleotide sequence ID" value="NZ_OAOQ01000018.1"/>
</dbReference>
<proteinExistence type="predicted"/>
<keyword evidence="1" id="KW-1133">Transmembrane helix</keyword>
<dbReference type="Gene3D" id="1.10.10.1150">
    <property type="entry name" value="Coenzyme PQQ synthesis protein D (PqqD)"/>
    <property type="match status" value="1"/>
</dbReference>
<dbReference type="InterPro" id="IPR041881">
    <property type="entry name" value="PqqD_sf"/>
</dbReference>
<evidence type="ECO:0000313" key="3">
    <source>
        <dbReference type="Proteomes" id="UP000219467"/>
    </source>
</evidence>
<dbReference type="GO" id="GO:0031293">
    <property type="term" value="P:membrane protein intracellular domain proteolysis"/>
    <property type="evidence" value="ECO:0007669"/>
    <property type="project" value="TreeGrafter"/>
</dbReference>
<reference evidence="3" key="1">
    <citation type="submission" date="2017-08" db="EMBL/GenBank/DDBJ databases">
        <authorList>
            <person name="Varghese N."/>
            <person name="Submissions S."/>
        </authorList>
    </citation>
    <scope>NUCLEOTIDE SEQUENCE [LARGE SCALE GENOMIC DNA]</scope>
    <source>
        <strain evidence="3">JA234</strain>
    </source>
</reference>
<feature type="transmembrane region" description="Helical" evidence="1">
    <location>
        <begin position="189"/>
        <end position="209"/>
    </location>
</feature>
<feature type="transmembrane region" description="Helical" evidence="1">
    <location>
        <begin position="427"/>
        <end position="447"/>
    </location>
</feature>
<feature type="transmembrane region" description="Helical" evidence="1">
    <location>
        <begin position="260"/>
        <end position="280"/>
    </location>
</feature>
<dbReference type="GO" id="GO:0004222">
    <property type="term" value="F:metalloendopeptidase activity"/>
    <property type="evidence" value="ECO:0007669"/>
    <property type="project" value="InterPro"/>
</dbReference>
<keyword evidence="1" id="KW-0812">Transmembrane</keyword>
<dbReference type="AlphaFoldDB" id="A0A285D3V7"/>
<feature type="transmembrane region" description="Helical" evidence="1">
    <location>
        <begin position="221"/>
        <end position="240"/>
    </location>
</feature>
<dbReference type="Pfam" id="PF05402">
    <property type="entry name" value="PqqD"/>
    <property type="match status" value="1"/>
</dbReference>
<feature type="transmembrane region" description="Helical" evidence="1">
    <location>
        <begin position="389"/>
        <end position="415"/>
    </location>
</feature>
<name>A0A285D3V7_9RHOB</name>
<dbReference type="InterPro" id="IPR001193">
    <property type="entry name" value="MBTPS2"/>
</dbReference>
<keyword evidence="1" id="KW-0472">Membrane</keyword>
<dbReference type="GO" id="GO:0016020">
    <property type="term" value="C:membrane"/>
    <property type="evidence" value="ECO:0007669"/>
    <property type="project" value="InterPro"/>
</dbReference>
<keyword evidence="2" id="KW-0378">Hydrolase</keyword>
<keyword evidence="2" id="KW-0482">Metalloprotease</keyword>
<feature type="transmembrane region" description="Helical" evidence="1">
    <location>
        <begin position="361"/>
        <end position="383"/>
    </location>
</feature>
<dbReference type="InterPro" id="IPR008792">
    <property type="entry name" value="PQQD"/>
</dbReference>
<keyword evidence="3" id="KW-1185">Reference proteome</keyword>
<evidence type="ECO:0000256" key="1">
    <source>
        <dbReference type="SAM" id="Phobius"/>
    </source>
</evidence>
<accession>A0A285D3V7</accession>
<evidence type="ECO:0000313" key="2">
    <source>
        <dbReference type="EMBL" id="SNX73978.1"/>
    </source>
</evidence>
<dbReference type="EMBL" id="OAOQ01000018">
    <property type="protein sequence ID" value="SNX73978.1"/>
    <property type="molecule type" value="Genomic_DNA"/>
</dbReference>
<dbReference type="GO" id="GO:0005737">
    <property type="term" value="C:cytoplasm"/>
    <property type="evidence" value="ECO:0007669"/>
    <property type="project" value="TreeGrafter"/>
</dbReference>
<gene>
    <name evidence="2" type="ORF">SAMN05878503_11832</name>
</gene>
<feature type="transmembrane region" description="Helical" evidence="1">
    <location>
        <begin position="154"/>
        <end position="177"/>
    </location>
</feature>
<organism evidence="2 3">
    <name type="scientific">Cereibacter ovatus</name>
    <dbReference type="NCBI Taxonomy" id="439529"/>
    <lineage>
        <taxon>Bacteria</taxon>
        <taxon>Pseudomonadati</taxon>
        <taxon>Pseudomonadota</taxon>
        <taxon>Alphaproteobacteria</taxon>
        <taxon>Rhodobacterales</taxon>
        <taxon>Paracoccaceae</taxon>
        <taxon>Cereibacter</taxon>
    </lineage>
</organism>
<dbReference type="PANTHER" id="PTHR13325:SF3">
    <property type="entry name" value="MEMBRANE-BOUND TRANSCRIPTION FACTOR SITE-2 PROTEASE"/>
    <property type="match status" value="1"/>
</dbReference>
<dbReference type="Proteomes" id="UP000219467">
    <property type="component" value="Unassembled WGS sequence"/>
</dbReference>
<protein>
    <submittedName>
        <fullName evidence="2">Putative peptide zinc metalloprotease protein</fullName>
    </submittedName>
</protein>